<keyword evidence="8" id="KW-0411">Iron-sulfur</keyword>
<dbReference type="SUPFAM" id="SSF50022">
    <property type="entry name" value="ISP domain"/>
    <property type="match status" value="1"/>
</dbReference>
<gene>
    <name evidence="12" type="ORF">MDUV_19130</name>
</gene>
<feature type="domain" description="Rieske" evidence="11">
    <location>
        <begin position="1"/>
        <end position="70"/>
    </location>
</feature>
<evidence type="ECO:0000256" key="4">
    <source>
        <dbReference type="ARBA" id="ARBA00022723"/>
    </source>
</evidence>
<dbReference type="GO" id="GO:0005737">
    <property type="term" value="C:cytoplasm"/>
    <property type="evidence" value="ECO:0007669"/>
    <property type="project" value="TreeGrafter"/>
</dbReference>
<evidence type="ECO:0000256" key="10">
    <source>
        <dbReference type="SAM" id="MobiDB-lite"/>
    </source>
</evidence>
<comment type="subcellular location">
    <subcellularLocation>
        <location evidence="1">Membrane</location>
    </subcellularLocation>
</comment>
<keyword evidence="6" id="KW-0560">Oxidoreductase</keyword>
<accession>A0A7I7JZ61</accession>
<evidence type="ECO:0000259" key="11">
    <source>
        <dbReference type="PROSITE" id="PS51296"/>
    </source>
</evidence>
<proteinExistence type="predicted"/>
<dbReference type="Gene3D" id="2.102.10.10">
    <property type="entry name" value="Rieske [2Fe-2S] iron-sulphur domain"/>
    <property type="match status" value="1"/>
</dbReference>
<keyword evidence="3" id="KW-0001">2Fe-2S</keyword>
<protein>
    <recommendedName>
        <fullName evidence="11">Rieske domain-containing protein</fullName>
    </recommendedName>
</protein>
<dbReference type="InterPro" id="IPR050584">
    <property type="entry name" value="Cholesterol_7-desaturase"/>
</dbReference>
<sequence>MHQHPGAFRLGTRALAVYRDLTGTVRAVEDRCPHRRLPLSMGRLTEDGSIQCPYHGWSFDGATGRCTAIPNLSADERIPNGIKVAAFSAAENVAELLGYGLRTSKLAPPVGAATGEEPEVGTTMYDALIYGGMVFVWTGSEPSTERSEAPKPTPTDSTAITGTVEVRSPHASVAEAVLLNPGAVLGLGAFLGSGDELCSPTVRRKDGVITVQRERYAYNLPRLSTFEPVSKRELTSTISTVADTGFTRVDVATGRWTPACQVFIGLTPIDTHRTVVRWRMSLQGPQQRLSAVGAKAWSTSRRLARRTADSAETVADSMPKSVDPGVRALRRARTH</sequence>
<dbReference type="RefSeq" id="WP_197747164.1">
    <property type="nucleotide sequence ID" value="NZ_AP022563.1"/>
</dbReference>
<dbReference type="GO" id="GO:0016020">
    <property type="term" value="C:membrane"/>
    <property type="evidence" value="ECO:0007669"/>
    <property type="project" value="UniProtKB-SubCell"/>
</dbReference>
<dbReference type="PROSITE" id="PS51296">
    <property type="entry name" value="RIESKE"/>
    <property type="match status" value="1"/>
</dbReference>
<dbReference type="Proteomes" id="UP000467006">
    <property type="component" value="Chromosome"/>
</dbReference>
<dbReference type="PANTHER" id="PTHR21266:SF32">
    <property type="entry name" value="CHOLESTEROL 7-DESATURASE NVD"/>
    <property type="match status" value="1"/>
</dbReference>
<keyword evidence="13" id="KW-1185">Reference proteome</keyword>
<evidence type="ECO:0000313" key="13">
    <source>
        <dbReference type="Proteomes" id="UP000467006"/>
    </source>
</evidence>
<dbReference type="KEGG" id="mdu:MDUV_19130"/>
<dbReference type="GO" id="GO:0004497">
    <property type="term" value="F:monooxygenase activity"/>
    <property type="evidence" value="ECO:0007669"/>
    <property type="project" value="UniProtKB-ARBA"/>
</dbReference>
<evidence type="ECO:0000256" key="3">
    <source>
        <dbReference type="ARBA" id="ARBA00022714"/>
    </source>
</evidence>
<dbReference type="PANTHER" id="PTHR21266">
    <property type="entry name" value="IRON-SULFUR DOMAIN CONTAINING PROTEIN"/>
    <property type="match status" value="1"/>
</dbReference>
<evidence type="ECO:0000256" key="1">
    <source>
        <dbReference type="ARBA" id="ARBA00004370"/>
    </source>
</evidence>
<keyword evidence="5" id="KW-1133">Transmembrane helix</keyword>
<dbReference type="GO" id="GO:0016705">
    <property type="term" value="F:oxidoreductase activity, acting on paired donors, with incorporation or reduction of molecular oxygen"/>
    <property type="evidence" value="ECO:0007669"/>
    <property type="project" value="UniProtKB-ARBA"/>
</dbReference>
<dbReference type="GO" id="GO:0051537">
    <property type="term" value="F:2 iron, 2 sulfur cluster binding"/>
    <property type="evidence" value="ECO:0007669"/>
    <property type="project" value="UniProtKB-KW"/>
</dbReference>
<evidence type="ECO:0000256" key="6">
    <source>
        <dbReference type="ARBA" id="ARBA00023002"/>
    </source>
</evidence>
<dbReference type="InterPro" id="IPR017941">
    <property type="entry name" value="Rieske_2Fe-2S"/>
</dbReference>
<evidence type="ECO:0000256" key="8">
    <source>
        <dbReference type="ARBA" id="ARBA00023014"/>
    </source>
</evidence>
<name>A0A7I7JZ61_9MYCO</name>
<keyword evidence="7" id="KW-0408">Iron</keyword>
<dbReference type="GO" id="GO:0046872">
    <property type="term" value="F:metal ion binding"/>
    <property type="evidence" value="ECO:0007669"/>
    <property type="project" value="UniProtKB-KW"/>
</dbReference>
<evidence type="ECO:0000256" key="9">
    <source>
        <dbReference type="ARBA" id="ARBA00023136"/>
    </source>
</evidence>
<keyword evidence="9" id="KW-0472">Membrane</keyword>
<dbReference type="Pfam" id="PF00355">
    <property type="entry name" value="Rieske"/>
    <property type="match status" value="1"/>
</dbReference>
<evidence type="ECO:0000256" key="5">
    <source>
        <dbReference type="ARBA" id="ARBA00022989"/>
    </source>
</evidence>
<dbReference type="InterPro" id="IPR036922">
    <property type="entry name" value="Rieske_2Fe-2S_sf"/>
</dbReference>
<dbReference type="AlphaFoldDB" id="A0A7I7JZ61"/>
<organism evidence="12 13">
    <name type="scientific">Mycolicibacterium duvalii</name>
    <dbReference type="NCBI Taxonomy" id="39688"/>
    <lineage>
        <taxon>Bacteria</taxon>
        <taxon>Bacillati</taxon>
        <taxon>Actinomycetota</taxon>
        <taxon>Actinomycetes</taxon>
        <taxon>Mycobacteriales</taxon>
        <taxon>Mycobacteriaceae</taxon>
        <taxon>Mycolicibacterium</taxon>
    </lineage>
</organism>
<evidence type="ECO:0000256" key="7">
    <source>
        <dbReference type="ARBA" id="ARBA00023004"/>
    </source>
</evidence>
<keyword evidence="4" id="KW-0479">Metal-binding</keyword>
<dbReference type="EMBL" id="AP022563">
    <property type="protein sequence ID" value="BBX17053.1"/>
    <property type="molecule type" value="Genomic_DNA"/>
</dbReference>
<reference evidence="12 13" key="1">
    <citation type="journal article" date="2019" name="Emerg. Microbes Infect.">
        <title>Comprehensive subspecies identification of 175 nontuberculous mycobacteria species based on 7547 genomic profiles.</title>
        <authorList>
            <person name="Matsumoto Y."/>
            <person name="Kinjo T."/>
            <person name="Motooka D."/>
            <person name="Nabeya D."/>
            <person name="Jung N."/>
            <person name="Uechi K."/>
            <person name="Horii T."/>
            <person name="Iida T."/>
            <person name="Fujita J."/>
            <person name="Nakamura S."/>
        </authorList>
    </citation>
    <scope>NUCLEOTIDE SEQUENCE [LARGE SCALE GENOMIC DNA]</scope>
    <source>
        <strain evidence="12 13">JCM 6396</strain>
    </source>
</reference>
<evidence type="ECO:0000256" key="2">
    <source>
        <dbReference type="ARBA" id="ARBA00022692"/>
    </source>
</evidence>
<evidence type="ECO:0000313" key="12">
    <source>
        <dbReference type="EMBL" id="BBX17053.1"/>
    </source>
</evidence>
<keyword evidence="2" id="KW-0812">Transmembrane</keyword>
<feature type="region of interest" description="Disordered" evidence="10">
    <location>
        <begin position="308"/>
        <end position="335"/>
    </location>
</feature>